<comment type="caution">
    <text evidence="14">The sequence shown here is derived from an EMBL/GenBank/DDBJ whole genome shotgun (WGS) entry which is preliminary data.</text>
</comment>
<evidence type="ECO:0000313" key="15">
    <source>
        <dbReference type="Proteomes" id="UP001165986"/>
    </source>
</evidence>
<dbReference type="InterPro" id="IPR003593">
    <property type="entry name" value="AAA+_ATPase"/>
</dbReference>
<dbReference type="FunFam" id="3.40.50.300:FF:000120">
    <property type="entry name" value="ATP-dependent chaperone ClpB"/>
    <property type="match status" value="1"/>
</dbReference>
<dbReference type="InterPro" id="IPR003959">
    <property type="entry name" value="ATPase_AAA_core"/>
</dbReference>
<reference evidence="14" key="1">
    <citation type="submission" date="2019-07" db="EMBL/GenBank/DDBJ databases">
        <title>Toxilogical consequences of a new and cryptic species of cyanobacteria (Komarekiella delphini-convector) recovered from the epidermis of a bottlenose dolphin and 1500 ft. in the air.</title>
        <authorList>
            <person name="Brown A.O."/>
            <person name="Dvorak P."/>
            <person name="Villanueva C.D."/>
            <person name="Foss A.J."/>
            <person name="Garvey A.D."/>
            <person name="Gibson Q.A."/>
            <person name="Johansen J.R."/>
            <person name="Casamatta D.A."/>
        </authorList>
    </citation>
    <scope>NUCLEOTIDE SEQUENCE</scope>
    <source>
        <strain evidence="14">SJRDD-AB1</strain>
    </source>
</reference>
<evidence type="ECO:0000313" key="14">
    <source>
        <dbReference type="EMBL" id="MBD6616237.1"/>
    </source>
</evidence>
<dbReference type="Proteomes" id="UP001165986">
    <property type="component" value="Unassembled WGS sequence"/>
</dbReference>
<keyword evidence="4 11" id="KW-0547">Nucleotide-binding</keyword>
<keyword evidence="8 11" id="KW-0143">Chaperone</keyword>
<evidence type="ECO:0000256" key="10">
    <source>
        <dbReference type="PROSITE-ProRule" id="PRU01251"/>
    </source>
</evidence>
<keyword evidence="12" id="KW-0963">Cytoplasm</keyword>
<dbReference type="Pfam" id="PF07724">
    <property type="entry name" value="AAA_2"/>
    <property type="match status" value="1"/>
</dbReference>
<dbReference type="Gene3D" id="1.10.1780.10">
    <property type="entry name" value="Clp, N-terminal domain"/>
    <property type="match status" value="1"/>
</dbReference>
<dbReference type="PROSITE" id="PS00871">
    <property type="entry name" value="CLPAB_2"/>
    <property type="match status" value="1"/>
</dbReference>
<dbReference type="Pfam" id="PF10431">
    <property type="entry name" value="ClpB_D2-small"/>
    <property type="match status" value="1"/>
</dbReference>
<dbReference type="GO" id="GO:0005524">
    <property type="term" value="F:ATP binding"/>
    <property type="evidence" value="ECO:0007669"/>
    <property type="project" value="UniProtKB-UniRule"/>
</dbReference>
<comment type="subcellular location">
    <subcellularLocation>
        <location evidence="1 12">Cytoplasm</location>
    </subcellularLocation>
</comment>
<dbReference type="SUPFAM" id="SSF52540">
    <property type="entry name" value="P-loop containing nucleoside triphosphate hydrolases"/>
    <property type="match status" value="2"/>
</dbReference>
<comment type="subunit">
    <text evidence="9">Homohexamer. The oligomerization is ATP-dependent.</text>
</comment>
<dbReference type="Gene3D" id="1.10.8.60">
    <property type="match status" value="1"/>
</dbReference>
<dbReference type="InterPro" id="IPR027417">
    <property type="entry name" value="P-loop_NTPase"/>
</dbReference>
<gene>
    <name evidence="12 14" type="primary">clpB</name>
    <name evidence="14" type="ORF">FNW02_10420</name>
</gene>
<keyword evidence="15" id="KW-1185">Reference proteome</keyword>
<dbReference type="RefSeq" id="WP_191757475.1">
    <property type="nucleotide sequence ID" value="NZ_VJXY01000009.1"/>
</dbReference>
<dbReference type="InterPro" id="IPR036628">
    <property type="entry name" value="Clp_N_dom_sf"/>
</dbReference>
<proteinExistence type="inferred from homology"/>
<dbReference type="CDD" id="cd19499">
    <property type="entry name" value="RecA-like_ClpB_Hsp104-like"/>
    <property type="match status" value="1"/>
</dbReference>
<comment type="similarity">
    <text evidence="2 11">Belongs to the ClpA/ClpB family.</text>
</comment>
<evidence type="ECO:0000256" key="7">
    <source>
        <dbReference type="ARBA" id="ARBA00023054"/>
    </source>
</evidence>
<dbReference type="InterPro" id="IPR028299">
    <property type="entry name" value="ClpA/B_CS2"/>
</dbReference>
<evidence type="ECO:0000256" key="4">
    <source>
        <dbReference type="ARBA" id="ARBA00022741"/>
    </source>
</evidence>
<dbReference type="FunFam" id="3.40.50.300:FF:000025">
    <property type="entry name" value="ATP-dependent Clp protease subunit"/>
    <property type="match status" value="1"/>
</dbReference>
<evidence type="ECO:0000259" key="13">
    <source>
        <dbReference type="PROSITE" id="PS51903"/>
    </source>
</evidence>
<dbReference type="FunFam" id="3.40.50.300:FF:000010">
    <property type="entry name" value="Chaperone clpB 1, putative"/>
    <property type="match status" value="1"/>
</dbReference>
<dbReference type="PANTHER" id="PTHR11638">
    <property type="entry name" value="ATP-DEPENDENT CLP PROTEASE"/>
    <property type="match status" value="1"/>
</dbReference>
<dbReference type="InterPro" id="IPR004176">
    <property type="entry name" value="Clp_R_N"/>
</dbReference>
<dbReference type="InterPro" id="IPR050130">
    <property type="entry name" value="ClpA_ClpB"/>
</dbReference>
<dbReference type="SMART" id="SM00382">
    <property type="entry name" value="AAA"/>
    <property type="match status" value="2"/>
</dbReference>
<organism evidence="14 15">
    <name type="scientific">Komarekiella delphini-convector SJRDD-AB1</name>
    <dbReference type="NCBI Taxonomy" id="2593771"/>
    <lineage>
        <taxon>Bacteria</taxon>
        <taxon>Bacillati</taxon>
        <taxon>Cyanobacteriota</taxon>
        <taxon>Cyanophyceae</taxon>
        <taxon>Nostocales</taxon>
        <taxon>Nostocaceae</taxon>
        <taxon>Komarekiella</taxon>
        <taxon>Komarekiella delphini-convector</taxon>
    </lineage>
</organism>
<dbReference type="PANTHER" id="PTHR11638:SF18">
    <property type="entry name" value="HEAT SHOCK PROTEIN 104"/>
    <property type="match status" value="1"/>
</dbReference>
<evidence type="ECO:0000256" key="11">
    <source>
        <dbReference type="RuleBase" id="RU004432"/>
    </source>
</evidence>
<dbReference type="PROSITE" id="PS51903">
    <property type="entry name" value="CLP_R"/>
    <property type="match status" value="1"/>
</dbReference>
<dbReference type="Pfam" id="PF00004">
    <property type="entry name" value="AAA"/>
    <property type="match status" value="1"/>
</dbReference>
<comment type="subunit">
    <text evidence="12">Homohexamer; The oligomerization is ATP-dependent.</text>
</comment>
<dbReference type="AlphaFoldDB" id="A0AA40SWE5"/>
<dbReference type="SUPFAM" id="SSF81923">
    <property type="entry name" value="Double Clp-N motif"/>
    <property type="match status" value="1"/>
</dbReference>
<dbReference type="InterPro" id="IPR018368">
    <property type="entry name" value="ClpA/B_CS1"/>
</dbReference>
<dbReference type="PRINTS" id="PR00300">
    <property type="entry name" value="CLPPROTEASEA"/>
</dbReference>
<dbReference type="InterPro" id="IPR019489">
    <property type="entry name" value="Clp_ATPase_C"/>
</dbReference>
<dbReference type="InterPro" id="IPR017730">
    <property type="entry name" value="Chaperonin_ClpB"/>
</dbReference>
<keyword evidence="6 12" id="KW-0346">Stress response</keyword>
<keyword evidence="3 10" id="KW-0677">Repeat</keyword>
<keyword evidence="7 12" id="KW-0175">Coiled coil</keyword>
<dbReference type="Pfam" id="PF02861">
    <property type="entry name" value="Clp_N"/>
    <property type="match status" value="1"/>
</dbReference>
<dbReference type="GO" id="GO:0016887">
    <property type="term" value="F:ATP hydrolysis activity"/>
    <property type="evidence" value="ECO:0007669"/>
    <property type="project" value="InterPro"/>
</dbReference>
<dbReference type="NCBIfam" id="TIGR03346">
    <property type="entry name" value="chaperone_ClpB"/>
    <property type="match status" value="1"/>
</dbReference>
<dbReference type="Gene3D" id="3.40.50.300">
    <property type="entry name" value="P-loop containing nucleotide triphosphate hydrolases"/>
    <property type="match status" value="3"/>
</dbReference>
<dbReference type="FunFam" id="1.10.8.60:FF:000017">
    <property type="entry name" value="ATP-dependent chaperone ClpB"/>
    <property type="match status" value="1"/>
</dbReference>
<evidence type="ECO:0000256" key="6">
    <source>
        <dbReference type="ARBA" id="ARBA00023016"/>
    </source>
</evidence>
<dbReference type="Pfam" id="PF17871">
    <property type="entry name" value="AAA_lid_9"/>
    <property type="match status" value="1"/>
</dbReference>
<evidence type="ECO:0000256" key="5">
    <source>
        <dbReference type="ARBA" id="ARBA00022840"/>
    </source>
</evidence>
<accession>A0AA40SWE5</accession>
<evidence type="ECO:0000256" key="8">
    <source>
        <dbReference type="ARBA" id="ARBA00023186"/>
    </source>
</evidence>
<dbReference type="PROSITE" id="PS00870">
    <property type="entry name" value="CLPAB_1"/>
    <property type="match status" value="1"/>
</dbReference>
<evidence type="ECO:0000256" key="3">
    <source>
        <dbReference type="ARBA" id="ARBA00022737"/>
    </source>
</evidence>
<sequence length="872" mass="98812">MQPTNPNQFTEKAWEAIAHTQDIVKQYQQQQIESEHLLKALLEQDGLANVILTKAGINLQKLRDRTEQFLQRQPKVSGSSSSVYLGRSLDKLLDRADAYRQEFKDEYISIEHLLLAYAKDDRFGKALFQEFGLDEGKLKNIIKQVRGSQKVTDQNPEGKYEALEKYGRDLTEAARKGQLDPVIGRDDEIRRTVQILSRRTKNNPVLIGEPGVGKTAIAEGLAQRIVAGDVPQSLKDRKLIALDMGALIAGAKFRGEFEERLKAVLKEVTESGGNIVLFIDEIHTVVGAGATQGAMDAGNLLKPMLARGELRCIGATTLDEYRKYIEKDAALERRFQQVYVDQPTVEDTISILRGLRERYENHHGVKISDSALVAAAILSSRYISDRFLPDKAIDLVDEAAARLKMEITSKPEELDEIDRKILQLEMEKLSLQKESDAASRERLERLEKEIADLKEEQRTLNAQWQSEKDIIDKIQSVKKEIERVNLEIQQSERDYDLNRAAELKFGKLTSLYRQLEAAENELENAQRTGKSLLREEVTEADIAEIISKWTGIPISKLVESEKEKLLHLEDELHHRVIGQDEAVTAVADAIQRSRAGLADPNRPIASFIFLGPTGVGKTELAKALAAYMFDTEDALVRIDMSEYMEKHAVSRLIGAPPGYVGYEEGGQLTEAIRRRPYSVILFDEIEKAHPDVFNIFLQILDDGRVTDAQGHKVDFKNAIIIMTSNIGSQYILDVAGDNAHYDEMRRRVMEAMRNSFRPEFLNRIDEIIIFHGLDKKELRQIVLLQVERLRQRLSDRKISLRLSDAALDFLAEVGYDPVFGARPLKRAIQRELETQIAKAILRGEFNDGDTIFVDVENERLSFSRLPVELFTS</sequence>
<dbReference type="CDD" id="cd00009">
    <property type="entry name" value="AAA"/>
    <property type="match status" value="1"/>
</dbReference>
<dbReference type="InterPro" id="IPR041546">
    <property type="entry name" value="ClpA/ClpB_AAA_lid"/>
</dbReference>
<evidence type="ECO:0000256" key="2">
    <source>
        <dbReference type="ARBA" id="ARBA00008675"/>
    </source>
</evidence>
<dbReference type="EMBL" id="VJXY01000009">
    <property type="protein sequence ID" value="MBD6616237.1"/>
    <property type="molecule type" value="Genomic_DNA"/>
</dbReference>
<keyword evidence="5 11" id="KW-0067">ATP-binding</keyword>
<dbReference type="GO" id="GO:0034605">
    <property type="term" value="P:cellular response to heat"/>
    <property type="evidence" value="ECO:0007669"/>
    <property type="project" value="TreeGrafter"/>
</dbReference>
<evidence type="ECO:0000256" key="9">
    <source>
        <dbReference type="ARBA" id="ARBA00026057"/>
    </source>
</evidence>
<name>A0AA40SWE5_9NOST</name>
<feature type="coiled-coil region" evidence="12">
    <location>
        <begin position="414"/>
        <end position="535"/>
    </location>
</feature>
<dbReference type="InterPro" id="IPR001270">
    <property type="entry name" value="ClpA/B"/>
</dbReference>
<evidence type="ECO:0000256" key="1">
    <source>
        <dbReference type="ARBA" id="ARBA00004496"/>
    </source>
</evidence>
<evidence type="ECO:0000256" key="12">
    <source>
        <dbReference type="RuleBase" id="RU362034"/>
    </source>
</evidence>
<dbReference type="GO" id="GO:0042026">
    <property type="term" value="P:protein refolding"/>
    <property type="evidence" value="ECO:0007669"/>
    <property type="project" value="UniProtKB-UniRule"/>
</dbReference>
<comment type="function">
    <text evidence="12">Part of a stress-induced multi-chaperone system, it is involved in the recovery of the cell from heat-induced damage, in cooperation with DnaK, DnaJ and GrpE.</text>
</comment>
<feature type="domain" description="Clp R" evidence="13">
    <location>
        <begin position="6"/>
        <end position="148"/>
    </location>
</feature>
<dbReference type="SMART" id="SM01086">
    <property type="entry name" value="ClpB_D2-small"/>
    <property type="match status" value="1"/>
</dbReference>
<protein>
    <recommendedName>
        <fullName evidence="12">Chaperone protein ClpB</fullName>
    </recommendedName>
</protein>
<dbReference type="GO" id="GO:0005737">
    <property type="term" value="C:cytoplasm"/>
    <property type="evidence" value="ECO:0007669"/>
    <property type="project" value="UniProtKB-SubCell"/>
</dbReference>